<dbReference type="Proteomes" id="UP000887566">
    <property type="component" value="Unplaced"/>
</dbReference>
<dbReference type="AlphaFoldDB" id="A0A914VAT7"/>
<organism evidence="2 3">
    <name type="scientific">Plectus sambesii</name>
    <dbReference type="NCBI Taxonomy" id="2011161"/>
    <lineage>
        <taxon>Eukaryota</taxon>
        <taxon>Metazoa</taxon>
        <taxon>Ecdysozoa</taxon>
        <taxon>Nematoda</taxon>
        <taxon>Chromadorea</taxon>
        <taxon>Plectida</taxon>
        <taxon>Plectina</taxon>
        <taxon>Plectoidea</taxon>
        <taxon>Plectidae</taxon>
        <taxon>Plectus</taxon>
    </lineage>
</organism>
<feature type="region of interest" description="Disordered" evidence="1">
    <location>
        <begin position="249"/>
        <end position="273"/>
    </location>
</feature>
<sequence length="313" mass="35304">MLLSNILQVSTVILPIFFPHTQQQQAAWTSLNFPDPREDFVRCHLKAPGTICDPDGILRNEELLVLERSIENAEILSRNAIYQTQECQNSPTERNSGVQFFIVAVNKVADNDAAVGYEKFIEFVREVYTIYAMWDWNHQLDAKCDKTIFIAVSKNDGQLYTISGKDVQITSGILDDAFTRNKEKFTSGQFATGLTEMITLLTKAYKEAHSVPADNSRLQQRLQSTTTRPDVKNTRTSLTISRTTKSFTISSAASPTSRQRPVTDKPSVIKQPLNDNRNEKVVLTPKEQELWQELLTAIFKFFADAFAGISVIS</sequence>
<name>A0A914VAT7_9BILA</name>
<proteinExistence type="predicted"/>
<dbReference type="WBParaSite" id="PSAMB.scaffold164size70405.g2827.t1">
    <property type="protein sequence ID" value="PSAMB.scaffold164size70405.g2827.t1"/>
    <property type="gene ID" value="PSAMB.scaffold164size70405.g2827"/>
</dbReference>
<evidence type="ECO:0000256" key="1">
    <source>
        <dbReference type="SAM" id="MobiDB-lite"/>
    </source>
</evidence>
<keyword evidence="2" id="KW-1185">Reference proteome</keyword>
<dbReference type="PANTHER" id="PTHR33748">
    <property type="entry name" value="PROTEIN CBG04600"/>
    <property type="match status" value="1"/>
</dbReference>
<dbReference type="GO" id="GO:0005892">
    <property type="term" value="C:acetylcholine-gated channel complex"/>
    <property type="evidence" value="ECO:0007669"/>
    <property type="project" value="InterPro"/>
</dbReference>
<evidence type="ECO:0000313" key="3">
    <source>
        <dbReference type="WBParaSite" id="PSAMB.scaffold164size70405.g2827.t1"/>
    </source>
</evidence>
<dbReference type="Gene3D" id="3.10.310.50">
    <property type="match status" value="1"/>
</dbReference>
<accession>A0A914VAT7</accession>
<feature type="compositionally biased region" description="Polar residues" evidence="1">
    <location>
        <begin position="249"/>
        <end position="260"/>
    </location>
</feature>
<protein>
    <submittedName>
        <fullName evidence="3">TPM domain-containing protein</fullName>
    </submittedName>
</protein>
<dbReference type="PANTHER" id="PTHR33748:SF5">
    <property type="entry name" value="GROUND-LIKE DOMAIN-CONTAINING PROTEIN"/>
    <property type="match status" value="1"/>
</dbReference>
<dbReference type="InterPro" id="IPR033438">
    <property type="entry name" value="MOLO1"/>
</dbReference>
<dbReference type="Pfam" id="PF17175">
    <property type="entry name" value="MOLO1"/>
    <property type="match status" value="1"/>
</dbReference>
<evidence type="ECO:0000313" key="2">
    <source>
        <dbReference type="Proteomes" id="UP000887566"/>
    </source>
</evidence>
<reference evidence="3" key="1">
    <citation type="submission" date="2022-11" db="UniProtKB">
        <authorList>
            <consortium name="WormBaseParasite"/>
        </authorList>
    </citation>
    <scope>IDENTIFICATION</scope>
</reference>